<evidence type="ECO:0000313" key="3">
    <source>
        <dbReference type="Proteomes" id="UP001612741"/>
    </source>
</evidence>
<feature type="region of interest" description="Disordered" evidence="1">
    <location>
        <begin position="45"/>
        <end position="70"/>
    </location>
</feature>
<proteinExistence type="predicted"/>
<dbReference type="EMBL" id="JBITGY010000019">
    <property type="protein sequence ID" value="MFI6505421.1"/>
    <property type="molecule type" value="Genomic_DNA"/>
</dbReference>
<name>A0ABW7ZBI3_9ACTN</name>
<protein>
    <submittedName>
        <fullName evidence="2">Uncharacterized protein</fullName>
    </submittedName>
</protein>
<keyword evidence="3" id="KW-1185">Reference proteome</keyword>
<reference evidence="2 3" key="1">
    <citation type="submission" date="2024-10" db="EMBL/GenBank/DDBJ databases">
        <title>The Natural Products Discovery Center: Release of the First 8490 Sequenced Strains for Exploring Actinobacteria Biosynthetic Diversity.</title>
        <authorList>
            <person name="Kalkreuter E."/>
            <person name="Kautsar S.A."/>
            <person name="Yang D."/>
            <person name="Bader C.D."/>
            <person name="Teijaro C.N."/>
            <person name="Fluegel L."/>
            <person name="Davis C.M."/>
            <person name="Simpson J.R."/>
            <person name="Lauterbach L."/>
            <person name="Steele A.D."/>
            <person name="Gui C."/>
            <person name="Meng S."/>
            <person name="Li G."/>
            <person name="Viehrig K."/>
            <person name="Ye F."/>
            <person name="Su P."/>
            <person name="Kiefer A.F."/>
            <person name="Nichols A."/>
            <person name="Cepeda A.J."/>
            <person name="Yan W."/>
            <person name="Fan B."/>
            <person name="Jiang Y."/>
            <person name="Adhikari A."/>
            <person name="Zheng C.-J."/>
            <person name="Schuster L."/>
            <person name="Cowan T.M."/>
            <person name="Smanski M.J."/>
            <person name="Chevrette M.G."/>
            <person name="De Carvalho L.P.S."/>
            <person name="Shen B."/>
        </authorList>
    </citation>
    <scope>NUCLEOTIDE SEQUENCE [LARGE SCALE GENOMIC DNA]</scope>
    <source>
        <strain evidence="2 3">NPDC050545</strain>
    </source>
</reference>
<organism evidence="2 3">
    <name type="scientific">Nonomuraea typhae</name>
    <dbReference type="NCBI Taxonomy" id="2603600"/>
    <lineage>
        <taxon>Bacteria</taxon>
        <taxon>Bacillati</taxon>
        <taxon>Actinomycetota</taxon>
        <taxon>Actinomycetes</taxon>
        <taxon>Streptosporangiales</taxon>
        <taxon>Streptosporangiaceae</taxon>
        <taxon>Nonomuraea</taxon>
    </lineage>
</organism>
<gene>
    <name evidence="2" type="ORF">ACIBG2_49130</name>
</gene>
<accession>A0ABW7ZBI3</accession>
<comment type="caution">
    <text evidence="2">The sequence shown here is derived from an EMBL/GenBank/DDBJ whole genome shotgun (WGS) entry which is preliminary data.</text>
</comment>
<dbReference type="RefSeq" id="WP_397091579.1">
    <property type="nucleotide sequence ID" value="NZ_JBITGY010000019.1"/>
</dbReference>
<evidence type="ECO:0000313" key="2">
    <source>
        <dbReference type="EMBL" id="MFI6505421.1"/>
    </source>
</evidence>
<evidence type="ECO:0000256" key="1">
    <source>
        <dbReference type="SAM" id="MobiDB-lite"/>
    </source>
</evidence>
<sequence length="70" mass="7422">MSKTDIRHPVMQEQLSTLVSDARGALPIMEEYGSSTARADVGERAERLEQGRALPAAPGAPPGTFCSLPV</sequence>
<dbReference type="Proteomes" id="UP001612741">
    <property type="component" value="Unassembled WGS sequence"/>
</dbReference>